<dbReference type="Proteomes" id="UP000029499">
    <property type="component" value="Chromosome"/>
</dbReference>
<dbReference type="KEGG" id="prh:LT40_07915"/>
<keyword evidence="2" id="KW-1185">Reference proteome</keyword>
<name>A0A089ZQB3_9PSED</name>
<dbReference type="EMBL" id="CP009533">
    <property type="protein sequence ID" value="AIS17331.1"/>
    <property type="molecule type" value="Genomic_DNA"/>
</dbReference>
<gene>
    <name evidence="1" type="ORF">LT40_07915</name>
</gene>
<accession>A0A089ZQB3</accession>
<dbReference type="RefSeq" id="WP_043188512.1">
    <property type="nucleotide sequence ID" value="NZ_CP009533.1"/>
</dbReference>
<dbReference type="STRING" id="216142.LT40_07915"/>
<organism evidence="1 2">
    <name type="scientific">Pseudomonas rhizosphaerae</name>
    <dbReference type="NCBI Taxonomy" id="216142"/>
    <lineage>
        <taxon>Bacteria</taxon>
        <taxon>Pseudomonadati</taxon>
        <taxon>Pseudomonadota</taxon>
        <taxon>Gammaproteobacteria</taxon>
        <taxon>Pseudomonadales</taxon>
        <taxon>Pseudomonadaceae</taxon>
        <taxon>Pseudomonas</taxon>
    </lineage>
</organism>
<evidence type="ECO:0000313" key="2">
    <source>
        <dbReference type="Proteomes" id="UP000029499"/>
    </source>
</evidence>
<dbReference type="HOGENOM" id="CLU_2719195_0_0_6"/>
<protein>
    <submittedName>
        <fullName evidence="1">Uncharacterized protein</fullName>
    </submittedName>
</protein>
<reference evidence="1 2" key="1">
    <citation type="journal article" date="2015" name="J. Biotechnol.">
        <title>Complete genome sequence of Pseudomonas rhizosphaerae IH5T (=DSM 16299T), a phosphate-solubilizing rhizobacterium for bacterial biofertilizer.</title>
        <authorList>
            <person name="Kwak Y."/>
            <person name="Jung B.K."/>
            <person name="Shin J.H."/>
        </authorList>
    </citation>
    <scope>NUCLEOTIDE SEQUENCE [LARGE SCALE GENOMIC DNA]</scope>
    <source>
        <strain evidence="1">DSM 16299</strain>
    </source>
</reference>
<proteinExistence type="predicted"/>
<evidence type="ECO:0000313" key="1">
    <source>
        <dbReference type="EMBL" id="AIS17331.1"/>
    </source>
</evidence>
<sequence length="69" mass="7206">MATNAIDPNLDPSVGTDGEAQFNAALDSSTELTDAEFTDQLVSGAVTVAGQMIIMPKANEMLNEAMSDE</sequence>
<dbReference type="AlphaFoldDB" id="A0A089ZQB3"/>
<dbReference type="OrthoDB" id="6184128at2"/>